<name>A0A5A7Q7F9_STRAF</name>
<feature type="domain" description="DUF7769" evidence="2">
    <location>
        <begin position="119"/>
        <end position="170"/>
    </location>
</feature>
<dbReference type="OrthoDB" id="1749150at2759"/>
<evidence type="ECO:0000256" key="1">
    <source>
        <dbReference type="SAM" id="MobiDB-lite"/>
    </source>
</evidence>
<evidence type="ECO:0000313" key="3">
    <source>
        <dbReference type="EMBL" id="GER40908.1"/>
    </source>
</evidence>
<reference evidence="4" key="1">
    <citation type="journal article" date="2019" name="Curr. Biol.">
        <title>Genome Sequence of Striga asiatica Provides Insight into the Evolution of Plant Parasitism.</title>
        <authorList>
            <person name="Yoshida S."/>
            <person name="Kim S."/>
            <person name="Wafula E.K."/>
            <person name="Tanskanen J."/>
            <person name="Kim Y.M."/>
            <person name="Honaas L."/>
            <person name="Yang Z."/>
            <person name="Spallek T."/>
            <person name="Conn C.E."/>
            <person name="Ichihashi Y."/>
            <person name="Cheong K."/>
            <person name="Cui S."/>
            <person name="Der J.P."/>
            <person name="Gundlach H."/>
            <person name="Jiao Y."/>
            <person name="Hori C."/>
            <person name="Ishida J.K."/>
            <person name="Kasahara H."/>
            <person name="Kiba T."/>
            <person name="Kim M.S."/>
            <person name="Koo N."/>
            <person name="Laohavisit A."/>
            <person name="Lee Y.H."/>
            <person name="Lumba S."/>
            <person name="McCourt P."/>
            <person name="Mortimer J.C."/>
            <person name="Mutuku J.M."/>
            <person name="Nomura T."/>
            <person name="Sasaki-Sekimoto Y."/>
            <person name="Seto Y."/>
            <person name="Wang Y."/>
            <person name="Wakatake T."/>
            <person name="Sakakibara H."/>
            <person name="Demura T."/>
            <person name="Yamaguchi S."/>
            <person name="Yoneyama K."/>
            <person name="Manabe R.I."/>
            <person name="Nelson D.C."/>
            <person name="Schulman A.H."/>
            <person name="Timko M.P."/>
            <person name="dePamphilis C.W."/>
            <person name="Choi D."/>
            <person name="Shirasu K."/>
        </authorList>
    </citation>
    <scope>NUCLEOTIDE SEQUENCE [LARGE SCALE GENOMIC DNA]</scope>
    <source>
        <strain evidence="4">cv. UVA1</strain>
    </source>
</reference>
<accession>A0A5A7Q7F9</accession>
<dbReference type="Pfam" id="PF24964">
    <property type="entry name" value="DUF7769"/>
    <property type="match status" value="1"/>
</dbReference>
<comment type="caution">
    <text evidence="3">The sequence shown here is derived from an EMBL/GenBank/DDBJ whole genome shotgun (WGS) entry which is preliminary data.</text>
</comment>
<evidence type="ECO:0000259" key="2">
    <source>
        <dbReference type="Pfam" id="PF24964"/>
    </source>
</evidence>
<keyword evidence="4" id="KW-1185">Reference proteome</keyword>
<gene>
    <name evidence="3" type="ORF">STAS_17602</name>
</gene>
<dbReference type="Proteomes" id="UP000325081">
    <property type="component" value="Unassembled WGS sequence"/>
</dbReference>
<organism evidence="3 4">
    <name type="scientific">Striga asiatica</name>
    <name type="common">Asiatic witchweed</name>
    <name type="synonym">Buchnera asiatica</name>
    <dbReference type="NCBI Taxonomy" id="4170"/>
    <lineage>
        <taxon>Eukaryota</taxon>
        <taxon>Viridiplantae</taxon>
        <taxon>Streptophyta</taxon>
        <taxon>Embryophyta</taxon>
        <taxon>Tracheophyta</taxon>
        <taxon>Spermatophyta</taxon>
        <taxon>Magnoliopsida</taxon>
        <taxon>eudicotyledons</taxon>
        <taxon>Gunneridae</taxon>
        <taxon>Pentapetalae</taxon>
        <taxon>asterids</taxon>
        <taxon>lamiids</taxon>
        <taxon>Lamiales</taxon>
        <taxon>Orobanchaceae</taxon>
        <taxon>Buchnereae</taxon>
        <taxon>Striga</taxon>
    </lineage>
</organism>
<dbReference type="PANTHER" id="PTHR33889">
    <property type="entry name" value="OS04G0681850 PROTEIN"/>
    <property type="match status" value="1"/>
</dbReference>
<dbReference type="AlphaFoldDB" id="A0A5A7Q7F9"/>
<proteinExistence type="predicted"/>
<dbReference type="EMBL" id="BKCP01006016">
    <property type="protein sequence ID" value="GER40908.1"/>
    <property type="molecule type" value="Genomic_DNA"/>
</dbReference>
<protein>
    <submittedName>
        <fullName evidence="3">Transposon protein</fullName>
    </submittedName>
</protein>
<dbReference type="PANTHER" id="PTHR33889:SF1">
    <property type="entry name" value="OS03G0834800 PROTEIN"/>
    <property type="match status" value="1"/>
</dbReference>
<evidence type="ECO:0000313" key="4">
    <source>
        <dbReference type="Proteomes" id="UP000325081"/>
    </source>
</evidence>
<sequence>MASNIPINLNEPPHDVEDAVLRSSQNIIIDLSFDNILEIGYPIIELDLNQFFEDDDEARSVSSVEEDIGQQANGGEGNRDIEGHVISSGQEIFNEFDNVNGEAVKTRQGNVQGRKKMTLTNVERWAVYHALLEKNVNGKLKKNTTKEVKDIFNIEEMRTVQRIWQIHKRTPPGSDVDVSSKKARNCGRKQIEMANGRHRYEISSLINSEYICFPAHNKSRL</sequence>
<feature type="region of interest" description="Disordered" evidence="1">
    <location>
        <begin position="59"/>
        <end position="80"/>
    </location>
</feature>
<dbReference type="InterPro" id="IPR056671">
    <property type="entry name" value="DUF7769"/>
</dbReference>